<dbReference type="AlphaFoldDB" id="A0A6J4JY49"/>
<dbReference type="PANTHER" id="PTHR47203:SF1">
    <property type="entry name" value="HYPOTHETICAL BASE EXCISION DNA REPAIR PROTEIN (EUROFUNG)"/>
    <property type="match status" value="1"/>
</dbReference>
<dbReference type="SUPFAM" id="SSF48150">
    <property type="entry name" value="DNA-glycosylase"/>
    <property type="match status" value="1"/>
</dbReference>
<name>A0A6J4JY49_9BACT</name>
<sequence>MAARKGGVRRAVVVEASAELKAKALLVHERLCEAYGCPIAYFHSLDPLSELVSSMLSHRTKNRDSGLAFRQLRARFPGWAAVRDAPVDEVAAAIAPATWPELKAPRIQEVLRLVGERRGGELSLDFLGALPVREARDWLEALPGVGPKTSAAVLAFSALRKAALPVDSHHHRVAQRLALIPPTVDVGPAHALLEAQLPPEWDAQQVYDNHEALMLHGQRCCYWREPACGRCPVLDVCPYGQERRARGAERGGQMDPGAEPAIGADWGER</sequence>
<keyword evidence="3" id="KW-0456">Lyase</keyword>
<dbReference type="GO" id="GO:0140078">
    <property type="term" value="F:class I DNA-(apurinic or apyrimidinic site) endonuclease activity"/>
    <property type="evidence" value="ECO:0007669"/>
    <property type="project" value="UniProtKB-EC"/>
</dbReference>
<dbReference type="Gene3D" id="1.10.340.30">
    <property type="entry name" value="Hypothetical protein, domain 2"/>
    <property type="match status" value="1"/>
</dbReference>
<organism evidence="3">
    <name type="scientific">uncultured Gemmatimonadaceae bacterium</name>
    <dbReference type="NCBI Taxonomy" id="246130"/>
    <lineage>
        <taxon>Bacteria</taxon>
        <taxon>Pseudomonadati</taxon>
        <taxon>Gemmatimonadota</taxon>
        <taxon>Gemmatimonadia</taxon>
        <taxon>Gemmatimonadales</taxon>
        <taxon>Gemmatimonadaceae</taxon>
        <taxon>environmental samples</taxon>
    </lineage>
</organism>
<accession>A0A6J4JY49</accession>
<dbReference type="CDD" id="cd00056">
    <property type="entry name" value="ENDO3c"/>
    <property type="match status" value="1"/>
</dbReference>
<dbReference type="InterPro" id="IPR011257">
    <property type="entry name" value="DNA_glycosylase"/>
</dbReference>
<evidence type="ECO:0000313" key="3">
    <source>
        <dbReference type="EMBL" id="CAA9290586.1"/>
    </source>
</evidence>
<feature type="domain" description="HhH-GPD" evidence="2">
    <location>
        <begin position="56"/>
        <end position="219"/>
    </location>
</feature>
<feature type="region of interest" description="Disordered" evidence="1">
    <location>
        <begin position="246"/>
        <end position="269"/>
    </location>
</feature>
<dbReference type="PIRSF" id="PIRSF001435">
    <property type="entry name" value="Nth"/>
    <property type="match status" value="1"/>
</dbReference>
<dbReference type="EC" id="4.2.99.18" evidence="3"/>
<dbReference type="InterPro" id="IPR023170">
    <property type="entry name" value="HhH_base_excis_C"/>
</dbReference>
<proteinExistence type="predicted"/>
<dbReference type="InterPro" id="IPR003265">
    <property type="entry name" value="HhH-GPD_domain"/>
</dbReference>
<keyword evidence="3" id="KW-0378">Hydrolase</keyword>
<dbReference type="GO" id="GO:0006284">
    <property type="term" value="P:base-excision repair"/>
    <property type="evidence" value="ECO:0007669"/>
    <property type="project" value="InterPro"/>
</dbReference>
<evidence type="ECO:0000256" key="1">
    <source>
        <dbReference type="SAM" id="MobiDB-lite"/>
    </source>
</evidence>
<dbReference type="Gene3D" id="1.10.1670.10">
    <property type="entry name" value="Helix-hairpin-Helix base-excision DNA repair enzymes (C-terminal)"/>
    <property type="match status" value="1"/>
</dbReference>
<dbReference type="EMBL" id="CADCTU010000022">
    <property type="protein sequence ID" value="CAA9290586.1"/>
    <property type="molecule type" value="Genomic_DNA"/>
</dbReference>
<gene>
    <name evidence="3" type="ORF">AVDCRST_MAG11-78</name>
</gene>
<dbReference type="SMART" id="SM00478">
    <property type="entry name" value="ENDO3c"/>
    <property type="match status" value="1"/>
</dbReference>
<keyword evidence="3" id="KW-0255">Endonuclease</keyword>
<keyword evidence="3" id="KW-0540">Nuclease</keyword>
<evidence type="ECO:0000259" key="2">
    <source>
        <dbReference type="SMART" id="SM00478"/>
    </source>
</evidence>
<dbReference type="PANTHER" id="PTHR47203">
    <property type="match status" value="1"/>
</dbReference>
<reference evidence="3" key="1">
    <citation type="submission" date="2020-02" db="EMBL/GenBank/DDBJ databases">
        <authorList>
            <person name="Meier V. D."/>
        </authorList>
    </citation>
    <scope>NUCLEOTIDE SEQUENCE</scope>
    <source>
        <strain evidence="3">AVDCRST_MAG11</strain>
    </source>
</reference>
<protein>
    <submittedName>
        <fullName evidence="3">Endonuclease III</fullName>
        <ecNumber evidence="3">4.2.99.18</ecNumber>
    </submittedName>
</protein>